<sequence>MLECWDQVWSHVLQKYIPQRSLSNLKANQILQLMFGGQENLVRGGELRLNAGKRIYGNMVVRCEKIETVGWLVLDVRAYQGGNCLGLDSDTRSFMTFDLSEAISMFLQD</sequence>
<gene>
    <name evidence="1" type="ORF">V6N12_037591</name>
</gene>
<organism evidence="1 2">
    <name type="scientific">Hibiscus sabdariffa</name>
    <name type="common">roselle</name>
    <dbReference type="NCBI Taxonomy" id="183260"/>
    <lineage>
        <taxon>Eukaryota</taxon>
        <taxon>Viridiplantae</taxon>
        <taxon>Streptophyta</taxon>
        <taxon>Embryophyta</taxon>
        <taxon>Tracheophyta</taxon>
        <taxon>Spermatophyta</taxon>
        <taxon>Magnoliopsida</taxon>
        <taxon>eudicotyledons</taxon>
        <taxon>Gunneridae</taxon>
        <taxon>Pentapetalae</taxon>
        <taxon>rosids</taxon>
        <taxon>malvids</taxon>
        <taxon>Malvales</taxon>
        <taxon>Malvaceae</taxon>
        <taxon>Malvoideae</taxon>
        <taxon>Hibiscus</taxon>
    </lineage>
</organism>
<dbReference type="EMBL" id="JBBPBM010000070">
    <property type="protein sequence ID" value="KAK8513099.1"/>
    <property type="molecule type" value="Genomic_DNA"/>
</dbReference>
<dbReference type="Proteomes" id="UP001472677">
    <property type="component" value="Unassembled WGS sequence"/>
</dbReference>
<evidence type="ECO:0000313" key="2">
    <source>
        <dbReference type="Proteomes" id="UP001472677"/>
    </source>
</evidence>
<keyword evidence="2" id="KW-1185">Reference proteome</keyword>
<evidence type="ECO:0000313" key="1">
    <source>
        <dbReference type="EMBL" id="KAK8513099.1"/>
    </source>
</evidence>
<proteinExistence type="predicted"/>
<protein>
    <submittedName>
        <fullName evidence="1">Uncharacterized protein</fullName>
    </submittedName>
</protein>
<name>A0ABR2C1R2_9ROSI</name>
<accession>A0ABR2C1R2</accession>
<reference evidence="1 2" key="1">
    <citation type="journal article" date="2024" name="G3 (Bethesda)">
        <title>Genome assembly of Hibiscus sabdariffa L. provides insights into metabolisms of medicinal natural products.</title>
        <authorList>
            <person name="Kim T."/>
        </authorList>
    </citation>
    <scope>NUCLEOTIDE SEQUENCE [LARGE SCALE GENOMIC DNA]</scope>
    <source>
        <strain evidence="1">TK-2024</strain>
        <tissue evidence="1">Old leaves</tissue>
    </source>
</reference>
<comment type="caution">
    <text evidence="1">The sequence shown here is derived from an EMBL/GenBank/DDBJ whole genome shotgun (WGS) entry which is preliminary data.</text>
</comment>